<proteinExistence type="predicted"/>
<dbReference type="AlphaFoldDB" id="A0A8H5M8G9"/>
<keyword evidence="2" id="KW-1185">Reference proteome</keyword>
<protein>
    <submittedName>
        <fullName evidence="1">Uncharacterized protein</fullName>
    </submittedName>
</protein>
<dbReference type="Proteomes" id="UP000518752">
    <property type="component" value="Unassembled WGS sequence"/>
</dbReference>
<evidence type="ECO:0000313" key="2">
    <source>
        <dbReference type="Proteomes" id="UP000518752"/>
    </source>
</evidence>
<reference evidence="1 2" key="1">
    <citation type="journal article" date="2020" name="ISME J.">
        <title>Uncovering the hidden diversity of litter-decomposition mechanisms in mushroom-forming fungi.</title>
        <authorList>
            <person name="Floudas D."/>
            <person name="Bentzer J."/>
            <person name="Ahren D."/>
            <person name="Johansson T."/>
            <person name="Persson P."/>
            <person name="Tunlid A."/>
        </authorList>
    </citation>
    <scope>NUCLEOTIDE SEQUENCE [LARGE SCALE GENOMIC DNA]</scope>
    <source>
        <strain evidence="1 2">CBS 406.79</strain>
    </source>
</reference>
<evidence type="ECO:0000313" key="1">
    <source>
        <dbReference type="EMBL" id="KAF5384622.1"/>
    </source>
</evidence>
<accession>A0A8H5M8G9</accession>
<dbReference type="EMBL" id="JAACJN010000042">
    <property type="protein sequence ID" value="KAF5384622.1"/>
    <property type="molecule type" value="Genomic_DNA"/>
</dbReference>
<gene>
    <name evidence="1" type="ORF">D9757_007516</name>
</gene>
<sequence>MTITREKRSIHTWARAAGSCSDTLKYPGRMPSTLVISRADETDIDGILGLIYSAFKGNDLREAFFGHDTPESRASAKERIAASMRTGQQNVWLKVVEQETGRMVSGSWWMVYPNLDSSENLSESAAAKRNVDYLYGEDKVKGELFVRDWMTRRARYMYGHAHIC</sequence>
<dbReference type="OrthoDB" id="2744543at2759"/>
<dbReference type="Gene3D" id="3.40.630.30">
    <property type="match status" value="1"/>
</dbReference>
<comment type="caution">
    <text evidence="1">The sequence shown here is derived from an EMBL/GenBank/DDBJ whole genome shotgun (WGS) entry which is preliminary data.</text>
</comment>
<organism evidence="1 2">
    <name type="scientific">Collybiopsis confluens</name>
    <dbReference type="NCBI Taxonomy" id="2823264"/>
    <lineage>
        <taxon>Eukaryota</taxon>
        <taxon>Fungi</taxon>
        <taxon>Dikarya</taxon>
        <taxon>Basidiomycota</taxon>
        <taxon>Agaricomycotina</taxon>
        <taxon>Agaricomycetes</taxon>
        <taxon>Agaricomycetidae</taxon>
        <taxon>Agaricales</taxon>
        <taxon>Marasmiineae</taxon>
        <taxon>Omphalotaceae</taxon>
        <taxon>Collybiopsis</taxon>
    </lineage>
</organism>
<name>A0A8H5M8G9_9AGAR</name>